<dbReference type="GO" id="GO:0043023">
    <property type="term" value="F:ribosomal large subunit binding"/>
    <property type="evidence" value="ECO:0007669"/>
    <property type="project" value="TreeGrafter"/>
</dbReference>
<dbReference type="GO" id="GO:0090071">
    <property type="term" value="P:negative regulation of ribosome biogenesis"/>
    <property type="evidence" value="ECO:0007669"/>
    <property type="project" value="TreeGrafter"/>
</dbReference>
<name>A0A6S6S894_9BACT</name>
<comment type="similarity">
    <text evidence="1">Belongs to the Iojap/RsfS family.</text>
</comment>
<dbReference type="SUPFAM" id="SSF81301">
    <property type="entry name" value="Nucleotidyltransferase"/>
    <property type="match status" value="1"/>
</dbReference>
<sequence>MIEKRIDKLKEILTDKNANQVEAFNMVDTDYFVDAVVVASSLGGRHSSALLKEIKEKSNEEFVRVDESDDWIVADLGDILVHIMNEEARELYRIEDFLSTYNEKFGTVT</sequence>
<dbReference type="PANTHER" id="PTHR21043:SF0">
    <property type="entry name" value="MITOCHONDRIAL ASSEMBLY OF RIBOSOMAL LARGE SUBUNIT PROTEIN 1"/>
    <property type="match status" value="1"/>
</dbReference>
<dbReference type="NCBIfam" id="TIGR00090">
    <property type="entry name" value="rsfS_iojap_ybeB"/>
    <property type="match status" value="1"/>
</dbReference>
<proteinExistence type="inferred from homology"/>
<dbReference type="AlphaFoldDB" id="A0A6S6S894"/>
<evidence type="ECO:0000256" key="1">
    <source>
        <dbReference type="ARBA" id="ARBA00010574"/>
    </source>
</evidence>
<dbReference type="InterPro" id="IPR004394">
    <property type="entry name" value="Iojap/RsfS/C7orf30"/>
</dbReference>
<dbReference type="Pfam" id="PF02410">
    <property type="entry name" value="RsfS"/>
    <property type="match status" value="1"/>
</dbReference>
<dbReference type="InterPro" id="IPR043519">
    <property type="entry name" value="NT_sf"/>
</dbReference>
<protein>
    <submittedName>
        <fullName evidence="2">Iojap protein</fullName>
    </submittedName>
</protein>
<dbReference type="EMBL" id="CACVAW010000005">
    <property type="protein sequence ID" value="CAA6801234.1"/>
    <property type="molecule type" value="Genomic_DNA"/>
</dbReference>
<dbReference type="PANTHER" id="PTHR21043">
    <property type="entry name" value="IOJAP SUPERFAMILY ORTHOLOG"/>
    <property type="match status" value="1"/>
</dbReference>
<dbReference type="Gene3D" id="3.30.460.10">
    <property type="entry name" value="Beta Polymerase, domain 2"/>
    <property type="match status" value="1"/>
</dbReference>
<reference evidence="2" key="1">
    <citation type="submission" date="2020-01" db="EMBL/GenBank/DDBJ databases">
        <authorList>
            <person name="Meier V. D."/>
            <person name="Meier V D."/>
        </authorList>
    </citation>
    <scope>NUCLEOTIDE SEQUENCE</scope>
    <source>
        <strain evidence="2">HLG_WM_MAG_12</strain>
    </source>
</reference>
<evidence type="ECO:0000313" key="2">
    <source>
        <dbReference type="EMBL" id="CAA6801234.1"/>
    </source>
</evidence>
<gene>
    <name evidence="2" type="ORF">HELGO_WM11038</name>
</gene>
<accession>A0A6S6S894</accession>
<organism evidence="2">
    <name type="scientific">uncultured Campylobacterales bacterium</name>
    <dbReference type="NCBI Taxonomy" id="352960"/>
    <lineage>
        <taxon>Bacteria</taxon>
        <taxon>Pseudomonadati</taxon>
        <taxon>Campylobacterota</taxon>
        <taxon>Epsilonproteobacteria</taxon>
        <taxon>Campylobacterales</taxon>
        <taxon>environmental samples</taxon>
    </lineage>
</organism>
<dbReference type="GO" id="GO:0017148">
    <property type="term" value="P:negative regulation of translation"/>
    <property type="evidence" value="ECO:0007669"/>
    <property type="project" value="TreeGrafter"/>
</dbReference>